<dbReference type="SUPFAM" id="SSF52518">
    <property type="entry name" value="Thiamin diphosphate-binding fold (THDP-binding)"/>
    <property type="match status" value="1"/>
</dbReference>
<dbReference type="Pfam" id="PF12367">
    <property type="entry name" value="PFO_beta_C"/>
    <property type="match status" value="1"/>
</dbReference>
<dbReference type="GO" id="GO:0016539">
    <property type="term" value="P:intein-mediated protein splicing"/>
    <property type="evidence" value="ECO:0007669"/>
    <property type="project" value="InterPro"/>
</dbReference>
<evidence type="ECO:0000259" key="12">
    <source>
        <dbReference type="PROSITE" id="PS50819"/>
    </source>
</evidence>
<sequence>MVRKAQDFKTPVHNNWCPGCVLPGSLIHTNPDVKPIETIKAGDRVLGWDGRYHRVTEVFSHRHQGLMYRIRAKCLGETVLTPEHPVLVAKRDHPKRHNKSFALLWERADQIKKGDYLAYPIPAEVVPTAALPLPEKKAQDRRSTPLPESVPLSREFLRLAGYYLAEGWIDHRSAEKDHLEASLCFTFHRREKAFVRDIETIVSKLFGLRVSVVERPTKNSIELFVHSARLARAFKEWFGDGAANKKIPHELMLLPPEQQRELLKGLWRGDGWVHPTQARACYKTISKTLREQLKLLLLRQGIVPSVYTTPARPGHQEAYSIFITGKRDIERLASIVGSKCSRLPAGKPPSTIIGQNFVMVPVAEIETFEYDGLVWNLEVEEVHSYVSECATLHNCGDFGILNAVQMALAELDLEPHRVAVFSGIGCSGKTPHYINTYGIHTLHGRVLPYATGAKLANPDLTVIAVGGDGDGLGIGAGHFVNAGRRNVDITYILHNNGVYGLTKGQASPTLKLGVQTKSLPQPNINQGVNPLFLALAAGYTFIARSYAYDIKHLVSIIKQAIAHNGSAFIDVLQPCPTYNDINTREWYGGEDRKDPQTGRPIPRVYKLEEQGYDPVIAPGMSDAEISEKLNTFIEKALEWGDRIPIGVLLKNETVPSYEERIAQRIPFYRETPPAKQTIADSQGRPTIDLTKFFEELKVT</sequence>
<dbReference type="PROSITE" id="PS50818">
    <property type="entry name" value="INTEIN_C_TER"/>
    <property type="match status" value="1"/>
</dbReference>
<dbReference type="AlphaFoldDB" id="H5SB43"/>
<evidence type="ECO:0000256" key="7">
    <source>
        <dbReference type="ARBA" id="ARBA00023000"/>
    </source>
</evidence>
<keyword evidence="6" id="KW-0460">Magnesium</keyword>
<dbReference type="InterPro" id="IPR006142">
    <property type="entry name" value="INTEIN"/>
</dbReference>
<dbReference type="GO" id="GO:0045333">
    <property type="term" value="P:cellular respiration"/>
    <property type="evidence" value="ECO:0007669"/>
    <property type="project" value="UniProtKB-ARBA"/>
</dbReference>
<dbReference type="InterPro" id="IPR003587">
    <property type="entry name" value="Hint_dom_N"/>
</dbReference>
<evidence type="ECO:0000313" key="13">
    <source>
        <dbReference type="EMBL" id="BAL53379.1"/>
    </source>
</evidence>
<dbReference type="InterPro" id="IPR011896">
    <property type="entry name" value="OFOB"/>
</dbReference>
<dbReference type="InterPro" id="IPR027434">
    <property type="entry name" value="Homing_endonucl"/>
</dbReference>
<dbReference type="Pfam" id="PF14528">
    <property type="entry name" value="LAGLIDADG_3"/>
    <property type="match status" value="1"/>
</dbReference>
<comment type="cofactor">
    <cofactor evidence="2">
        <name>thiamine diphosphate</name>
        <dbReference type="ChEBI" id="CHEBI:58937"/>
    </cofactor>
</comment>
<name>H5SB43_9BACT</name>
<evidence type="ECO:0000256" key="8">
    <source>
        <dbReference type="ARBA" id="ARBA00023002"/>
    </source>
</evidence>
<dbReference type="Pfam" id="PF02775">
    <property type="entry name" value="TPP_enzyme_C"/>
    <property type="match status" value="1"/>
</dbReference>
<proteinExistence type="predicted"/>
<dbReference type="EMBL" id="AP011656">
    <property type="protein sequence ID" value="BAL53379.1"/>
    <property type="molecule type" value="Genomic_DNA"/>
</dbReference>
<evidence type="ECO:0000256" key="4">
    <source>
        <dbReference type="ARBA" id="ARBA00022723"/>
    </source>
</evidence>
<comment type="cofactor">
    <cofactor evidence="3">
        <name>[4Fe-4S] cluster</name>
        <dbReference type="ChEBI" id="CHEBI:49883"/>
    </cofactor>
</comment>
<keyword evidence="4" id="KW-0479">Metal-binding</keyword>
<dbReference type="PANTHER" id="PTHR48084:SF2">
    <property type="entry name" value="PYRUVATE FERREDOXIN_FLAVODOXIN OXIDOREDUCTASE, BETA SUBUNIT"/>
    <property type="match status" value="1"/>
</dbReference>
<dbReference type="CDD" id="cd00081">
    <property type="entry name" value="Hint"/>
    <property type="match status" value="1"/>
</dbReference>
<dbReference type="PRINTS" id="PR00379">
    <property type="entry name" value="INTEIN"/>
</dbReference>
<dbReference type="InterPro" id="IPR036844">
    <property type="entry name" value="Hint_dom_sf"/>
</dbReference>
<dbReference type="InterPro" id="IPR004860">
    <property type="entry name" value="LAGLIDADG_dom"/>
</dbReference>
<dbReference type="PROSITE" id="PS50817">
    <property type="entry name" value="INTEIN_N_TER"/>
    <property type="match status" value="1"/>
</dbReference>
<dbReference type="InterPro" id="IPR051457">
    <property type="entry name" value="2-oxoacid:Fd_oxidoreductase"/>
</dbReference>
<keyword evidence="9" id="KW-0408">Iron</keyword>
<keyword evidence="10" id="KW-0411">Iron-sulfur</keyword>
<dbReference type="Gene3D" id="2.170.16.10">
    <property type="entry name" value="Hedgehog/Intein (Hint) domain"/>
    <property type="match status" value="1"/>
</dbReference>
<evidence type="ECO:0000256" key="6">
    <source>
        <dbReference type="ARBA" id="ARBA00022842"/>
    </source>
</evidence>
<keyword evidence="5" id="KW-0068">Autocatalytic cleavage</keyword>
<dbReference type="Gene3D" id="3.10.28.10">
    <property type="entry name" value="Homing endonucleases"/>
    <property type="match status" value="1"/>
</dbReference>
<evidence type="ECO:0000256" key="9">
    <source>
        <dbReference type="ARBA" id="ARBA00023004"/>
    </source>
</evidence>
<dbReference type="InterPro" id="IPR011766">
    <property type="entry name" value="TPP_enzyme_TPP-bd"/>
</dbReference>
<dbReference type="NCBIfam" id="NF041171">
    <property type="entry name" value="Oxoac_fdxbeta_Archa"/>
    <property type="match status" value="1"/>
</dbReference>
<dbReference type="GO" id="GO:0004519">
    <property type="term" value="F:endonuclease activity"/>
    <property type="evidence" value="ECO:0007669"/>
    <property type="project" value="InterPro"/>
</dbReference>
<dbReference type="InterPro" id="IPR030934">
    <property type="entry name" value="Intein_C"/>
</dbReference>
<dbReference type="PROSITE" id="PS50819">
    <property type="entry name" value="INTEIN_ENDONUCLEASE"/>
    <property type="match status" value="1"/>
</dbReference>
<dbReference type="SMART" id="SM00306">
    <property type="entry name" value="HintN"/>
    <property type="match status" value="1"/>
</dbReference>
<dbReference type="InterPro" id="IPR006141">
    <property type="entry name" value="Intein_N"/>
</dbReference>
<gene>
    <name evidence="13" type="ORF">HGMM_F06F06C24</name>
</gene>
<evidence type="ECO:0000256" key="1">
    <source>
        <dbReference type="ARBA" id="ARBA00001946"/>
    </source>
</evidence>
<protein>
    <submittedName>
        <fullName evidence="13">2-oxoglutarate ferredoxin oxidoreductase subunit beta</fullName>
    </submittedName>
</protein>
<evidence type="ECO:0000256" key="11">
    <source>
        <dbReference type="ARBA" id="ARBA00023052"/>
    </source>
</evidence>
<dbReference type="InterPro" id="IPR029061">
    <property type="entry name" value="THDP-binding"/>
</dbReference>
<keyword evidence="7" id="KW-0651">Protein splicing</keyword>
<organism evidence="13">
    <name type="scientific">uncultured Acetothermia bacterium</name>
    <dbReference type="NCBI Taxonomy" id="236499"/>
    <lineage>
        <taxon>Bacteria</taxon>
        <taxon>Candidatus Bipolaricaulota</taxon>
        <taxon>environmental samples</taxon>
    </lineage>
</organism>
<dbReference type="InterPro" id="IPR053399">
    <property type="entry name" value="2-oxoacid:Fd_oxidored_beta"/>
</dbReference>
<accession>H5SB43</accession>
<dbReference type="InterPro" id="IPR032686">
    <property type="entry name" value="PFO_beta_C"/>
</dbReference>
<dbReference type="GO" id="GO:0030976">
    <property type="term" value="F:thiamine pyrophosphate binding"/>
    <property type="evidence" value="ECO:0007669"/>
    <property type="project" value="InterPro"/>
</dbReference>
<evidence type="ECO:0000256" key="10">
    <source>
        <dbReference type="ARBA" id="ARBA00023014"/>
    </source>
</evidence>
<keyword evidence="8" id="KW-0560">Oxidoreductase</keyword>
<evidence type="ECO:0000256" key="3">
    <source>
        <dbReference type="ARBA" id="ARBA00001966"/>
    </source>
</evidence>
<dbReference type="PANTHER" id="PTHR48084">
    <property type="entry name" value="2-OXOGLUTARATE OXIDOREDUCTASE SUBUNIT KORB-RELATED"/>
    <property type="match status" value="1"/>
</dbReference>
<dbReference type="GO" id="GO:0051536">
    <property type="term" value="F:iron-sulfur cluster binding"/>
    <property type="evidence" value="ECO:0007669"/>
    <property type="project" value="UniProtKB-KW"/>
</dbReference>
<comment type="cofactor">
    <cofactor evidence="1">
        <name>Mg(2+)</name>
        <dbReference type="ChEBI" id="CHEBI:18420"/>
    </cofactor>
</comment>
<dbReference type="GO" id="GO:0046872">
    <property type="term" value="F:metal ion binding"/>
    <property type="evidence" value="ECO:0007669"/>
    <property type="project" value="UniProtKB-KW"/>
</dbReference>
<dbReference type="GO" id="GO:0016625">
    <property type="term" value="F:oxidoreductase activity, acting on the aldehyde or oxo group of donors, iron-sulfur protein as acceptor"/>
    <property type="evidence" value="ECO:0007669"/>
    <property type="project" value="UniProtKB-ARBA"/>
</dbReference>
<feature type="domain" description="DOD-type homing endonuclease" evidence="12">
    <location>
        <begin position="159"/>
        <end position="302"/>
    </location>
</feature>
<reference evidence="13" key="1">
    <citation type="journal article" date="2005" name="Environ. Microbiol.">
        <title>Genetic and functional properties of uncultivated thermophilic crenarchaeotes from a subsurface gold mine as revealed by analysis of genome fragments.</title>
        <authorList>
            <person name="Nunoura T."/>
            <person name="Hirayama H."/>
            <person name="Takami H."/>
            <person name="Oida H."/>
            <person name="Nishi S."/>
            <person name="Shimamura S."/>
            <person name="Suzuki Y."/>
            <person name="Inagaki F."/>
            <person name="Takai K."/>
            <person name="Nealson K.H."/>
            <person name="Horikoshi K."/>
        </authorList>
    </citation>
    <scope>NUCLEOTIDE SEQUENCE</scope>
</reference>
<evidence type="ECO:0000256" key="2">
    <source>
        <dbReference type="ARBA" id="ARBA00001964"/>
    </source>
</evidence>
<keyword evidence="11" id="KW-0786">Thiamine pyrophosphate</keyword>
<dbReference type="CDD" id="cd03375">
    <property type="entry name" value="TPP_OGFOR"/>
    <property type="match status" value="1"/>
</dbReference>
<evidence type="ECO:0000256" key="5">
    <source>
        <dbReference type="ARBA" id="ARBA00022813"/>
    </source>
</evidence>
<dbReference type="InterPro" id="IPR004042">
    <property type="entry name" value="Intein_endonuc_central"/>
</dbReference>
<dbReference type="SUPFAM" id="SSF51294">
    <property type="entry name" value="Hedgehog/intein (Hint) domain"/>
    <property type="match status" value="1"/>
</dbReference>
<dbReference type="NCBIfam" id="TIGR02177">
    <property type="entry name" value="PorB_KorB"/>
    <property type="match status" value="1"/>
</dbReference>
<dbReference type="SUPFAM" id="SSF55608">
    <property type="entry name" value="Homing endonucleases"/>
    <property type="match status" value="1"/>
</dbReference>
<dbReference type="Gene3D" id="3.40.50.970">
    <property type="match status" value="1"/>
</dbReference>
<reference evidence="13" key="2">
    <citation type="journal article" date="2012" name="PLoS ONE">
        <title>A Deeply Branching Thermophilic Bacterium with an Ancient Acetyl-CoA Pathway Dominates a Subsurface Ecosystem.</title>
        <authorList>
            <person name="Takami H."/>
            <person name="Noguchi H."/>
            <person name="Takaki Y."/>
            <person name="Uchiyama I."/>
            <person name="Toyoda A."/>
            <person name="Nishi S."/>
            <person name="Chee G.-J."/>
            <person name="Arai W."/>
            <person name="Nunoura T."/>
            <person name="Itoh T."/>
            <person name="Hattori M."/>
            <person name="Takai K."/>
        </authorList>
    </citation>
    <scope>NUCLEOTIDE SEQUENCE</scope>
</reference>